<evidence type="ECO:0000313" key="2">
    <source>
        <dbReference type="Proteomes" id="UP000588112"/>
    </source>
</evidence>
<sequence>MSEGIEAPARPFWQRMERERNQRGWSKLELYEKVREQLGGSFSRMTLDRLRTQKRPPAATTINAIAELLDIPLPEAHVLAGLIETNDIPTEPHGVSVEPSDFAGPVPDVVYDPEIARLYEALPPERRELLERVREKTRTRLERQWLRAHQDLEEARQDFAELVRAEAERSQTDEK</sequence>
<proteinExistence type="predicted"/>
<dbReference type="RefSeq" id="WP_184610765.1">
    <property type="nucleotide sequence ID" value="NZ_BOOS01000029.1"/>
</dbReference>
<dbReference type="Proteomes" id="UP000588112">
    <property type="component" value="Unassembled WGS sequence"/>
</dbReference>
<organism evidence="1 2">
    <name type="scientific">Sphaerisporangium krabiense</name>
    <dbReference type="NCBI Taxonomy" id="763782"/>
    <lineage>
        <taxon>Bacteria</taxon>
        <taxon>Bacillati</taxon>
        <taxon>Actinomycetota</taxon>
        <taxon>Actinomycetes</taxon>
        <taxon>Streptosporangiales</taxon>
        <taxon>Streptosporangiaceae</taxon>
        <taxon>Sphaerisporangium</taxon>
    </lineage>
</organism>
<gene>
    <name evidence="1" type="ORF">BJ981_002364</name>
</gene>
<evidence type="ECO:0000313" key="1">
    <source>
        <dbReference type="EMBL" id="MBB5626665.1"/>
    </source>
</evidence>
<dbReference type="EMBL" id="JACHBR010000001">
    <property type="protein sequence ID" value="MBB5626665.1"/>
    <property type="molecule type" value="Genomic_DNA"/>
</dbReference>
<dbReference type="GO" id="GO:0003677">
    <property type="term" value="F:DNA binding"/>
    <property type="evidence" value="ECO:0007669"/>
    <property type="project" value="InterPro"/>
</dbReference>
<name>A0A7W9DQP6_9ACTN</name>
<dbReference type="Gene3D" id="1.10.260.40">
    <property type="entry name" value="lambda repressor-like DNA-binding domains"/>
    <property type="match status" value="1"/>
</dbReference>
<protein>
    <submittedName>
        <fullName evidence="1">Uncharacterized protein</fullName>
    </submittedName>
</protein>
<accession>A0A7W9DQP6</accession>
<dbReference type="AlphaFoldDB" id="A0A7W9DQP6"/>
<comment type="caution">
    <text evidence="1">The sequence shown here is derived from an EMBL/GenBank/DDBJ whole genome shotgun (WGS) entry which is preliminary data.</text>
</comment>
<dbReference type="InterPro" id="IPR010982">
    <property type="entry name" value="Lambda_DNA-bd_dom_sf"/>
</dbReference>
<keyword evidence="2" id="KW-1185">Reference proteome</keyword>
<reference evidence="1 2" key="1">
    <citation type="submission" date="2020-08" db="EMBL/GenBank/DDBJ databases">
        <title>Sequencing the genomes of 1000 actinobacteria strains.</title>
        <authorList>
            <person name="Klenk H.-P."/>
        </authorList>
    </citation>
    <scope>NUCLEOTIDE SEQUENCE [LARGE SCALE GENOMIC DNA]</scope>
    <source>
        <strain evidence="1 2">DSM 45790</strain>
    </source>
</reference>